<keyword evidence="3 6" id="KW-0235">DNA replication</keyword>
<dbReference type="STRING" id="224129.A0A1W4XJU6"/>
<accession>A0A1W4XJU6</accession>
<evidence type="ECO:0000256" key="1">
    <source>
        <dbReference type="ARBA" id="ARBA00004123"/>
    </source>
</evidence>
<dbReference type="CDD" id="cd11713">
    <property type="entry name" value="GINS_A_psf3"/>
    <property type="match status" value="1"/>
</dbReference>
<dbReference type="Proteomes" id="UP000192223">
    <property type="component" value="Unplaced"/>
</dbReference>
<evidence type="ECO:0000259" key="7">
    <source>
        <dbReference type="Pfam" id="PF05916"/>
    </source>
</evidence>
<dbReference type="Pfam" id="PF22466">
    <property type="entry name" value="PSF3_N"/>
    <property type="match status" value="1"/>
</dbReference>
<keyword evidence="9" id="KW-1185">Reference proteome</keyword>
<comment type="similarity">
    <text evidence="2 6">Belongs to the GINS3/PSF3 family.</text>
</comment>
<name>A0A1W4XJU6_AGRPL</name>
<evidence type="ECO:0000256" key="5">
    <source>
        <dbReference type="ARBA" id="ARBA00045258"/>
    </source>
</evidence>
<dbReference type="InterPro" id="IPR021151">
    <property type="entry name" value="GINS_A"/>
</dbReference>
<dbReference type="GeneID" id="108742113"/>
<dbReference type="PANTHER" id="PTHR22768">
    <property type="entry name" value="DNA REPLICATION COMPLEX GINS PROTEIN PSF3"/>
    <property type="match status" value="1"/>
</dbReference>
<dbReference type="InterPro" id="IPR036224">
    <property type="entry name" value="GINS_bundle-like_dom_sf"/>
</dbReference>
<comment type="function">
    <text evidence="6">The GINS complex plays an essential role in the initiation of DNA replication.</text>
</comment>
<dbReference type="PANTHER" id="PTHR22768:SF0">
    <property type="entry name" value="DNA REPLICATION COMPLEX GINS PROTEIN PSF3"/>
    <property type="match status" value="1"/>
</dbReference>
<dbReference type="GO" id="GO:0000811">
    <property type="term" value="C:GINS complex"/>
    <property type="evidence" value="ECO:0007669"/>
    <property type="project" value="UniProtKB-UniRule"/>
</dbReference>
<evidence type="ECO:0000256" key="3">
    <source>
        <dbReference type="ARBA" id="ARBA00022705"/>
    </source>
</evidence>
<dbReference type="CTD" id="31967"/>
<protein>
    <recommendedName>
        <fullName evidence="6">DNA replication complex GINS protein PSF3</fullName>
    </recommendedName>
</protein>
<evidence type="ECO:0000256" key="2">
    <source>
        <dbReference type="ARBA" id="ARBA00006343"/>
    </source>
</evidence>
<feature type="domain" description="DNA replication complex GINS protein PSF3 N-terminal" evidence="8">
    <location>
        <begin position="18"/>
        <end position="69"/>
    </location>
</feature>
<keyword evidence="4 6" id="KW-0539">Nucleus</keyword>
<dbReference type="OrthoDB" id="10251744at2759"/>
<dbReference type="FunCoup" id="A0A1W4XJU6">
    <property type="interactions" value="943"/>
</dbReference>
<dbReference type="CDD" id="cd21693">
    <property type="entry name" value="GINS_B_Psf3"/>
    <property type="match status" value="1"/>
</dbReference>
<proteinExistence type="inferred from homology"/>
<evidence type="ECO:0000313" key="10">
    <source>
        <dbReference type="RefSeq" id="XP_018332660.1"/>
    </source>
</evidence>
<dbReference type="SUPFAM" id="SSF158573">
    <property type="entry name" value="GINS helical bundle-like"/>
    <property type="match status" value="1"/>
</dbReference>
<dbReference type="GO" id="GO:1902975">
    <property type="term" value="P:mitotic DNA replication initiation"/>
    <property type="evidence" value="ECO:0007669"/>
    <property type="project" value="TreeGrafter"/>
</dbReference>
<comment type="function">
    <text evidence="5">Required for correct functioning of the GINS complex, a complex that plays an essential role in the initiation of DNA replication, and progression of DNA replication forks. GINS complex is a core component of CDC45-MCM-GINS (CMG) helicase, the molecular machine that unwinds template DNA during replication, and around which the replisome is built.</text>
</comment>
<dbReference type="InterPro" id="IPR038437">
    <property type="entry name" value="GINS_Psf3_sf"/>
</dbReference>
<evidence type="ECO:0000256" key="4">
    <source>
        <dbReference type="ARBA" id="ARBA00023242"/>
    </source>
</evidence>
<dbReference type="InParanoid" id="A0A1W4XJU6"/>
<feature type="domain" description="GINS subunit" evidence="7">
    <location>
        <begin position="84"/>
        <end position="177"/>
    </location>
</feature>
<dbReference type="RefSeq" id="XP_018332660.1">
    <property type="nucleotide sequence ID" value="XM_018477158.1"/>
</dbReference>
<organism evidence="9 10">
    <name type="scientific">Agrilus planipennis</name>
    <name type="common">Emerald ash borer</name>
    <name type="synonym">Agrilus marcopoli</name>
    <dbReference type="NCBI Taxonomy" id="224129"/>
    <lineage>
        <taxon>Eukaryota</taxon>
        <taxon>Metazoa</taxon>
        <taxon>Ecdysozoa</taxon>
        <taxon>Arthropoda</taxon>
        <taxon>Hexapoda</taxon>
        <taxon>Insecta</taxon>
        <taxon>Pterygota</taxon>
        <taxon>Neoptera</taxon>
        <taxon>Endopterygota</taxon>
        <taxon>Coleoptera</taxon>
        <taxon>Polyphaga</taxon>
        <taxon>Elateriformia</taxon>
        <taxon>Buprestoidea</taxon>
        <taxon>Buprestidae</taxon>
        <taxon>Agrilinae</taxon>
        <taxon>Agrilus</taxon>
    </lineage>
</organism>
<reference evidence="10" key="1">
    <citation type="submission" date="2025-08" db="UniProtKB">
        <authorList>
            <consortium name="RefSeq"/>
        </authorList>
    </citation>
    <scope>IDENTIFICATION</scope>
    <source>
        <tissue evidence="10">Entire body</tissue>
    </source>
</reference>
<dbReference type="Pfam" id="PF05916">
    <property type="entry name" value="Sld5"/>
    <property type="match status" value="1"/>
</dbReference>
<dbReference type="InterPro" id="IPR055221">
    <property type="entry name" value="PSF3_N"/>
</dbReference>
<evidence type="ECO:0000313" key="9">
    <source>
        <dbReference type="Proteomes" id="UP000192223"/>
    </source>
</evidence>
<gene>
    <name evidence="10" type="primary">LOC108742113</name>
</gene>
<dbReference type="AlphaFoldDB" id="A0A1W4XJU6"/>
<dbReference type="KEGG" id="apln:108742113"/>
<comment type="subunit">
    <text evidence="6">Component of the GINS complex.</text>
</comment>
<evidence type="ECO:0000259" key="8">
    <source>
        <dbReference type="Pfam" id="PF22466"/>
    </source>
</evidence>
<evidence type="ECO:0000256" key="6">
    <source>
        <dbReference type="RuleBase" id="RU367161"/>
    </source>
</evidence>
<comment type="subcellular location">
    <subcellularLocation>
        <location evidence="1 6">Nucleus</location>
    </subcellularLocation>
</comment>
<dbReference type="SUPFAM" id="SSF160059">
    <property type="entry name" value="PriA/YqbF domain"/>
    <property type="match status" value="1"/>
</dbReference>
<sequence length="203" mass="23112">MIKLKIVLEHSYYPNYFAIEDIIATQEKAPCKFLVNIPKLGKLNAASEEDDLKAGTSLELPVWLVQQLASGRQPLVTIDLPKSYKPAYREILKADATAVDLHKFGLYFYELGCHIAQFDNQGDVREILVHTFTTRFKQLMDLADNIGLDPSAIDKLDMLERKLFKDGNLARNLLNNWLNNSIIPMGAATMVVNHRKRKRINVE</sequence>
<dbReference type="InterPro" id="IPR010492">
    <property type="entry name" value="GINS_Psf3"/>
</dbReference>
<dbReference type="Gene3D" id="1.20.58.2050">
    <property type="match status" value="1"/>
</dbReference>